<sequence length="53" mass="5622">MSPPNTSTRMSLPTSPNPNNPNLTNMRARHLQGAINFLSPSPQPASPSGLPLN</sequence>
<accession>A0A2N5W2G2</accession>
<reference evidence="2 3" key="1">
    <citation type="submission" date="2017-11" db="EMBL/GenBank/DDBJ databases">
        <title>De novo assembly and phasing of dikaryotic genomes from two isolates of Puccinia coronata f. sp. avenae, the causal agent of oat crown rust.</title>
        <authorList>
            <person name="Miller M.E."/>
            <person name="Zhang Y."/>
            <person name="Omidvar V."/>
            <person name="Sperschneider J."/>
            <person name="Schwessinger B."/>
            <person name="Raley C."/>
            <person name="Palmer J.M."/>
            <person name="Garnica D."/>
            <person name="Upadhyaya N."/>
            <person name="Rathjen J."/>
            <person name="Taylor J.M."/>
            <person name="Park R.F."/>
            <person name="Dodds P.N."/>
            <person name="Hirsch C.D."/>
            <person name="Kianian S.F."/>
            <person name="Figueroa M."/>
        </authorList>
    </citation>
    <scope>NUCLEOTIDE SEQUENCE [LARGE SCALE GENOMIC DNA]</scope>
    <source>
        <strain evidence="2">12NC29</strain>
    </source>
</reference>
<organism evidence="2 3">
    <name type="scientific">Puccinia coronata f. sp. avenae</name>
    <dbReference type="NCBI Taxonomy" id="200324"/>
    <lineage>
        <taxon>Eukaryota</taxon>
        <taxon>Fungi</taxon>
        <taxon>Dikarya</taxon>
        <taxon>Basidiomycota</taxon>
        <taxon>Pucciniomycotina</taxon>
        <taxon>Pucciniomycetes</taxon>
        <taxon>Pucciniales</taxon>
        <taxon>Pucciniaceae</taxon>
        <taxon>Puccinia</taxon>
    </lineage>
</organism>
<evidence type="ECO:0000313" key="2">
    <source>
        <dbReference type="EMBL" id="PLW56392.1"/>
    </source>
</evidence>
<dbReference type="EMBL" id="PGCJ01000021">
    <property type="protein sequence ID" value="PLW56392.1"/>
    <property type="molecule type" value="Genomic_DNA"/>
</dbReference>
<feature type="compositionally biased region" description="Polar residues" evidence="1">
    <location>
        <begin position="1"/>
        <end position="10"/>
    </location>
</feature>
<dbReference type="AlphaFoldDB" id="A0A2N5W2G2"/>
<dbReference type="Proteomes" id="UP000235388">
    <property type="component" value="Unassembled WGS sequence"/>
</dbReference>
<name>A0A2N5W2G2_9BASI</name>
<proteinExistence type="predicted"/>
<gene>
    <name evidence="2" type="ORF">PCANC_03431</name>
</gene>
<keyword evidence="3" id="KW-1185">Reference proteome</keyword>
<evidence type="ECO:0000256" key="1">
    <source>
        <dbReference type="SAM" id="MobiDB-lite"/>
    </source>
</evidence>
<evidence type="ECO:0000313" key="3">
    <source>
        <dbReference type="Proteomes" id="UP000235388"/>
    </source>
</evidence>
<protein>
    <submittedName>
        <fullName evidence="2">Uncharacterized protein</fullName>
    </submittedName>
</protein>
<feature type="region of interest" description="Disordered" evidence="1">
    <location>
        <begin position="1"/>
        <end position="25"/>
    </location>
</feature>
<comment type="caution">
    <text evidence="2">The sequence shown here is derived from an EMBL/GenBank/DDBJ whole genome shotgun (WGS) entry which is preliminary data.</text>
</comment>